<dbReference type="InterPro" id="IPR045728">
    <property type="entry name" value="DUF6082"/>
</dbReference>
<sequence length="227" mass="25538">MDEKLSGQVVVRRVRRVLAWSAAVLVALTSALLFGVGAASLLASTAKDLSWSALADVGDSFGVLNALFSGLALAAVVVTFWMQFTELRSQRGELEVQRHALVQTQAELRRSAEADVRRLHMDLMKMSIADPKLAAVWPKVTDSEIRNRQYQYVNLILQHTWMRHFGEIDEEELRRTFRYLFLSPIIRDYWAATAEARASALVAGSFEHKMNQVGDEIRAECKQTLGM</sequence>
<keyword evidence="1" id="KW-1133">Transmembrane helix</keyword>
<dbReference type="Pfam" id="PF19560">
    <property type="entry name" value="DUF6082"/>
    <property type="match status" value="1"/>
</dbReference>
<feature type="transmembrane region" description="Helical" evidence="1">
    <location>
        <begin position="20"/>
        <end position="43"/>
    </location>
</feature>
<evidence type="ECO:0000313" key="3">
    <source>
        <dbReference type="Proteomes" id="UP000604117"/>
    </source>
</evidence>
<evidence type="ECO:0000313" key="2">
    <source>
        <dbReference type="EMBL" id="GIF76229.1"/>
    </source>
</evidence>
<evidence type="ECO:0008006" key="4">
    <source>
        <dbReference type="Google" id="ProtNLM"/>
    </source>
</evidence>
<reference evidence="2 3" key="1">
    <citation type="submission" date="2021-01" db="EMBL/GenBank/DDBJ databases">
        <title>Whole genome shotgun sequence of Asanoa siamensis NBRC 107932.</title>
        <authorList>
            <person name="Komaki H."/>
            <person name="Tamura T."/>
        </authorList>
    </citation>
    <scope>NUCLEOTIDE SEQUENCE [LARGE SCALE GENOMIC DNA]</scope>
    <source>
        <strain evidence="2 3">NBRC 107932</strain>
    </source>
</reference>
<keyword evidence="1" id="KW-0812">Transmembrane</keyword>
<proteinExistence type="predicted"/>
<evidence type="ECO:0000256" key="1">
    <source>
        <dbReference type="SAM" id="Phobius"/>
    </source>
</evidence>
<name>A0ABQ4CY74_9ACTN</name>
<gene>
    <name evidence="2" type="ORF">Asi02nite_57470</name>
</gene>
<dbReference type="EMBL" id="BONE01000056">
    <property type="protein sequence ID" value="GIF76229.1"/>
    <property type="molecule type" value="Genomic_DNA"/>
</dbReference>
<protein>
    <recommendedName>
        <fullName evidence="4">DUF4760 domain-containing protein</fullName>
    </recommendedName>
</protein>
<feature type="transmembrane region" description="Helical" evidence="1">
    <location>
        <begin position="63"/>
        <end position="82"/>
    </location>
</feature>
<organism evidence="2 3">
    <name type="scientific">Asanoa siamensis</name>
    <dbReference type="NCBI Taxonomy" id="926357"/>
    <lineage>
        <taxon>Bacteria</taxon>
        <taxon>Bacillati</taxon>
        <taxon>Actinomycetota</taxon>
        <taxon>Actinomycetes</taxon>
        <taxon>Micromonosporales</taxon>
        <taxon>Micromonosporaceae</taxon>
        <taxon>Asanoa</taxon>
    </lineage>
</organism>
<comment type="caution">
    <text evidence="2">The sequence shown here is derived from an EMBL/GenBank/DDBJ whole genome shotgun (WGS) entry which is preliminary data.</text>
</comment>
<keyword evidence="1" id="KW-0472">Membrane</keyword>
<dbReference type="Proteomes" id="UP000604117">
    <property type="component" value="Unassembled WGS sequence"/>
</dbReference>
<accession>A0ABQ4CY74</accession>
<keyword evidence="3" id="KW-1185">Reference proteome</keyword>